<dbReference type="AlphaFoldDB" id="A0A1Z5HH89"/>
<sequence>MRDILLDENNDLKIVNGDFLIGESTNQNVELLFTTSPGEWKEHIETGIAIQRSNNGNLDRFLDRTIRVQMEADGYHIEKLVINELGVSIDGQYE</sequence>
<proteinExistence type="predicted"/>
<reference evidence="1 2" key="1">
    <citation type="submission" date="2020-07" db="EMBL/GenBank/DDBJ databases">
        <title>Genomic characterization of Flavobacterium psychrophilum strains.</title>
        <authorList>
            <person name="Castillo D."/>
            <person name="Jorgensen J."/>
            <person name="Middelboe M."/>
        </authorList>
    </citation>
    <scope>NUCLEOTIDE SEQUENCE [LARGE SCALE GENOMIC DNA]</scope>
    <source>
        <strain evidence="1 2">FPS-R7</strain>
    </source>
</reference>
<organism evidence="1 2">
    <name type="scientific">Flavobacterium psychrophilum</name>
    <dbReference type="NCBI Taxonomy" id="96345"/>
    <lineage>
        <taxon>Bacteria</taxon>
        <taxon>Pseudomonadati</taxon>
        <taxon>Bacteroidota</taxon>
        <taxon>Flavobacteriia</taxon>
        <taxon>Flavobacteriales</taxon>
        <taxon>Flavobacteriaceae</taxon>
        <taxon>Flavobacterium</taxon>
    </lineage>
</organism>
<evidence type="ECO:0000313" key="2">
    <source>
        <dbReference type="Proteomes" id="UP000596329"/>
    </source>
</evidence>
<name>A0A1Z5HH89_FLAPS</name>
<gene>
    <name evidence="1" type="ORF">H0H26_06770</name>
</gene>
<evidence type="ECO:0000313" key="1">
    <source>
        <dbReference type="EMBL" id="QRE05282.1"/>
    </source>
</evidence>
<accession>A0A1Z5HH89</accession>
<dbReference type="EMBL" id="CP059075">
    <property type="protein sequence ID" value="QRE05282.1"/>
    <property type="molecule type" value="Genomic_DNA"/>
</dbReference>
<dbReference type="RefSeq" id="WP_059014045.1">
    <property type="nucleotide sequence ID" value="NZ_BCNG01000012.1"/>
</dbReference>
<protein>
    <submittedName>
        <fullName evidence="1">Uncharacterized protein</fullName>
    </submittedName>
</protein>
<dbReference type="Proteomes" id="UP000596329">
    <property type="component" value="Chromosome"/>
</dbReference>